<comment type="similarity">
    <text evidence="2 7">Belongs to the battenin family.</text>
</comment>
<protein>
    <recommendedName>
        <fullName evidence="7">Battenin</fullName>
    </recommendedName>
</protein>
<evidence type="ECO:0000256" key="5">
    <source>
        <dbReference type="ARBA" id="ARBA00022989"/>
    </source>
</evidence>
<dbReference type="GO" id="GO:0012505">
    <property type="term" value="C:endomembrane system"/>
    <property type="evidence" value="ECO:0007669"/>
    <property type="project" value="UniProtKB-SubCell"/>
</dbReference>
<dbReference type="WBParaSite" id="BXY_0576200.1">
    <property type="protein sequence ID" value="BXY_0576200.1"/>
    <property type="gene ID" value="BXY_0576200"/>
</dbReference>
<dbReference type="GO" id="GO:0051453">
    <property type="term" value="P:regulation of intracellular pH"/>
    <property type="evidence" value="ECO:0007669"/>
    <property type="project" value="TreeGrafter"/>
</dbReference>
<evidence type="ECO:0000256" key="7">
    <source>
        <dbReference type="RuleBase" id="RU361113"/>
    </source>
</evidence>
<dbReference type="PRINTS" id="PR01315">
    <property type="entry name" value="BATTENIN"/>
</dbReference>
<feature type="transmembrane region" description="Helical" evidence="7">
    <location>
        <begin position="62"/>
        <end position="84"/>
    </location>
</feature>
<keyword evidence="7" id="KW-0458">Lysosome</keyword>
<dbReference type="Proteomes" id="UP000095284">
    <property type="component" value="Unplaced"/>
</dbReference>
<feature type="transmembrane region" description="Helical" evidence="7">
    <location>
        <begin position="154"/>
        <end position="173"/>
    </location>
</feature>
<feature type="transmembrane region" description="Helical" evidence="7">
    <location>
        <begin position="306"/>
        <end position="327"/>
    </location>
</feature>
<keyword evidence="5 7" id="KW-1133">Transmembrane helix</keyword>
<dbReference type="InterPro" id="IPR003492">
    <property type="entry name" value="Battenin_disease_Cln3"/>
</dbReference>
<feature type="transmembrane region" description="Helical" evidence="7">
    <location>
        <begin position="377"/>
        <end position="400"/>
    </location>
</feature>
<organism evidence="9 10">
    <name type="scientific">Bursaphelenchus xylophilus</name>
    <name type="common">Pinewood nematode worm</name>
    <name type="synonym">Aphelenchoides xylophilus</name>
    <dbReference type="NCBI Taxonomy" id="6326"/>
    <lineage>
        <taxon>Eukaryota</taxon>
        <taxon>Metazoa</taxon>
        <taxon>Ecdysozoa</taxon>
        <taxon>Nematoda</taxon>
        <taxon>Chromadorea</taxon>
        <taxon>Rhabditida</taxon>
        <taxon>Tylenchina</taxon>
        <taxon>Tylenchomorpha</taxon>
        <taxon>Aphelenchoidea</taxon>
        <taxon>Aphelenchoididae</taxon>
        <taxon>Bursaphelenchus</taxon>
    </lineage>
</organism>
<feature type="transmembrane region" description="Helical" evidence="7">
    <location>
        <begin position="90"/>
        <end position="112"/>
    </location>
</feature>
<evidence type="ECO:0000313" key="10">
    <source>
        <dbReference type="WBParaSite" id="BXY_0576200.1"/>
    </source>
</evidence>
<feature type="compositionally biased region" description="Basic and acidic residues" evidence="8">
    <location>
        <begin position="198"/>
        <end position="210"/>
    </location>
</feature>
<evidence type="ECO:0000256" key="4">
    <source>
        <dbReference type="ARBA" id="ARBA00022692"/>
    </source>
</evidence>
<dbReference type="PIRSF" id="PIRSF015974">
    <property type="entry name" value="CLN3_BTN1"/>
    <property type="match status" value="1"/>
</dbReference>
<accession>A0A1I7RYE5</accession>
<dbReference type="AlphaFoldDB" id="A0A1I7RYE5"/>
<keyword evidence="6 7" id="KW-0472">Membrane</keyword>
<dbReference type="GO" id="GO:0005765">
    <property type="term" value="C:lysosomal membrane"/>
    <property type="evidence" value="ECO:0007669"/>
    <property type="project" value="UniProtKB-SubCell"/>
</dbReference>
<comment type="subcellular location">
    <subcellularLocation>
        <location evidence="1">Endomembrane system</location>
        <topology evidence="1">Multi-pass membrane protein</topology>
    </subcellularLocation>
    <subcellularLocation>
        <location evidence="7">Lysosome membrane</location>
        <topology evidence="7">Multi-pass membrane protein</topology>
    </subcellularLocation>
</comment>
<evidence type="ECO:0000256" key="8">
    <source>
        <dbReference type="SAM" id="MobiDB-lite"/>
    </source>
</evidence>
<dbReference type="InterPro" id="IPR018460">
    <property type="entry name" value="Battenin_disease_Cln3_subgr"/>
</dbReference>
<dbReference type="SUPFAM" id="SSF103473">
    <property type="entry name" value="MFS general substrate transporter"/>
    <property type="match status" value="1"/>
</dbReference>
<dbReference type="GO" id="GO:0007040">
    <property type="term" value="P:lysosome organization"/>
    <property type="evidence" value="ECO:0007669"/>
    <property type="project" value="TreeGrafter"/>
</dbReference>
<evidence type="ECO:0000256" key="6">
    <source>
        <dbReference type="ARBA" id="ARBA00023136"/>
    </source>
</evidence>
<dbReference type="PANTHER" id="PTHR10981:SF0">
    <property type="entry name" value="BATTENIN"/>
    <property type="match status" value="1"/>
</dbReference>
<evidence type="ECO:0000313" key="9">
    <source>
        <dbReference type="Proteomes" id="UP000095284"/>
    </source>
</evidence>
<feature type="transmembrane region" description="Helical" evidence="7">
    <location>
        <begin position="124"/>
        <end position="142"/>
    </location>
</feature>
<evidence type="ECO:0000256" key="3">
    <source>
        <dbReference type="ARBA" id="ARBA00022448"/>
    </source>
</evidence>
<dbReference type="Pfam" id="PF02487">
    <property type="entry name" value="CLN3"/>
    <property type="match status" value="1"/>
</dbReference>
<proteinExistence type="inferred from homology"/>
<keyword evidence="4 7" id="KW-0812">Transmembrane</keyword>
<feature type="transmembrane region" description="Helical" evidence="7">
    <location>
        <begin position="333"/>
        <end position="356"/>
    </location>
</feature>
<name>A0A1I7RYE5_BURXY</name>
<keyword evidence="3" id="KW-0813">Transport</keyword>
<feature type="region of interest" description="Disordered" evidence="8">
    <location>
        <begin position="198"/>
        <end position="231"/>
    </location>
</feature>
<evidence type="ECO:0000256" key="2">
    <source>
        <dbReference type="ARBA" id="ARBA00007467"/>
    </source>
</evidence>
<reference evidence="10" key="1">
    <citation type="submission" date="2016-11" db="UniProtKB">
        <authorList>
            <consortium name="WormBaseParasite"/>
        </authorList>
    </citation>
    <scope>IDENTIFICATION</scope>
</reference>
<sequence>MLSSAKDILDIDKKSNDTDNEVCIPDISKFKCSSISTGAVLLADIIPSLVIKSLAPIFLYKLAYNVRIILTVILMTASFLVVAFSTSVTIGLFGVTLASLGAGLGEVTFLSLSSNFKNDVVSTWSSGTGGAGVFGALTYAMLTERSMMGLAPQTSLMVMLIVPVMFFLTYWKLLISPPAIYKAVLWKPQSYLIPQDARSRHPSEVSDEQNRPLIDSNSSGEEEGLPSSQPEPQTFWQKIRPLLKFMLPLSTVYFGEYFINQGLVELMVFDCSHGFSMSVSSQYRWYQVLYQIGVFVSRSSSSFIVLLWRTLPLLAFLQLMNATGILIQTTSRLIPHIFFIFWWILFEGFLGGAAYVNTFRMVHKDIPIASREFAMSFVSTSDSFGILLAGFAAIPVHNYICNTFYQFF</sequence>
<dbReference type="PANTHER" id="PTHR10981">
    <property type="entry name" value="BATTENIN"/>
    <property type="match status" value="1"/>
</dbReference>
<dbReference type="InterPro" id="IPR036259">
    <property type="entry name" value="MFS_trans_sf"/>
</dbReference>
<dbReference type="Gene3D" id="1.20.1250.20">
    <property type="entry name" value="MFS general substrate transporter like domains"/>
    <property type="match status" value="1"/>
</dbReference>
<evidence type="ECO:0000256" key="1">
    <source>
        <dbReference type="ARBA" id="ARBA00004127"/>
    </source>
</evidence>
<dbReference type="eggNOG" id="KOG3880">
    <property type="taxonomic scope" value="Eukaryota"/>
</dbReference>